<dbReference type="Proteomes" id="UP000789702">
    <property type="component" value="Unassembled WGS sequence"/>
</dbReference>
<name>A0ACA9Q8C9_9GLOM</name>
<organism evidence="1 2">
    <name type="scientific">Dentiscutata heterogama</name>
    <dbReference type="NCBI Taxonomy" id="1316150"/>
    <lineage>
        <taxon>Eukaryota</taxon>
        <taxon>Fungi</taxon>
        <taxon>Fungi incertae sedis</taxon>
        <taxon>Mucoromycota</taxon>
        <taxon>Glomeromycotina</taxon>
        <taxon>Glomeromycetes</taxon>
        <taxon>Diversisporales</taxon>
        <taxon>Gigasporaceae</taxon>
        <taxon>Dentiscutata</taxon>
    </lineage>
</organism>
<comment type="caution">
    <text evidence="1">The sequence shown here is derived from an EMBL/GenBank/DDBJ whole genome shotgun (WGS) entry which is preliminary data.</text>
</comment>
<protein>
    <submittedName>
        <fullName evidence="1">13805_t:CDS:1</fullName>
    </submittedName>
</protein>
<keyword evidence="2" id="KW-1185">Reference proteome</keyword>
<feature type="non-terminal residue" evidence="1">
    <location>
        <position position="127"/>
    </location>
</feature>
<sequence>ISNPISVRTKGRKSKKIKSFNDNMNISKSKDKKKQISQVEYNKLDNDNDVNYKEEGSNVKEKKDIKKYGICNSKGHNARTCSGLAESDNSEDNSEDDNSEEDDSEEDNSEETSIRRKCGICNLRGHN</sequence>
<evidence type="ECO:0000313" key="1">
    <source>
        <dbReference type="EMBL" id="CAG8741798.1"/>
    </source>
</evidence>
<gene>
    <name evidence="1" type="ORF">DHETER_LOCUS14096</name>
</gene>
<reference evidence="1" key="1">
    <citation type="submission" date="2021-06" db="EMBL/GenBank/DDBJ databases">
        <authorList>
            <person name="Kallberg Y."/>
            <person name="Tangrot J."/>
            <person name="Rosling A."/>
        </authorList>
    </citation>
    <scope>NUCLEOTIDE SEQUENCE</scope>
    <source>
        <strain evidence="1">IL203A</strain>
    </source>
</reference>
<accession>A0ACA9Q8C9</accession>
<feature type="non-terminal residue" evidence="1">
    <location>
        <position position="1"/>
    </location>
</feature>
<dbReference type="EMBL" id="CAJVPU010041556">
    <property type="protein sequence ID" value="CAG8741798.1"/>
    <property type="molecule type" value="Genomic_DNA"/>
</dbReference>
<evidence type="ECO:0000313" key="2">
    <source>
        <dbReference type="Proteomes" id="UP000789702"/>
    </source>
</evidence>
<proteinExistence type="predicted"/>